<dbReference type="STRING" id="2880.D7FIB9"/>
<dbReference type="eggNOG" id="ENOG502RZIN">
    <property type="taxonomic scope" value="Eukaryota"/>
</dbReference>
<dbReference type="InterPro" id="IPR029063">
    <property type="entry name" value="SAM-dependent_MTases_sf"/>
</dbReference>
<proteinExistence type="predicted"/>
<feature type="chain" id="PRO_5003095224" description="Methyltransferase type 11 domain-containing protein" evidence="2">
    <location>
        <begin position="32"/>
        <end position="379"/>
    </location>
</feature>
<sequence>MRKMLRRQPVGLGSRTLVFALASSVATVTRAFCASAGASSPMEVHGARTKAEDWDAERYSTNAGFVPELGKHLLDLLAPRDGERILDVGCGDGVLTAEIKARGCRVVGIDFAPDMVAAAARKDVEAYVMDASAINAQFLLAKLSAHDHNDNCSSAPSPPSQTTATEGDPAAPSPPPHREGNRAEGGEAPVAFDAVFTNAALHWVRAPRTVIEGAKRVLRPGGRFVGEFGGHGNMAAVRVAMHAALWRRGVDPLAVDPWYFPTPREYRRLLEAAGFIVDDVWLVPRPTVLPAGTGMRGWLSTFTKAFLNAIPEESSSNRGTTNENGLTQTKATVVDEALAALQPALRDKDGFWTADYVRLRFRAHLPHDSASGTAVDRRY</sequence>
<dbReference type="Pfam" id="PF13489">
    <property type="entry name" value="Methyltransf_23"/>
    <property type="match status" value="1"/>
</dbReference>
<evidence type="ECO:0000256" key="2">
    <source>
        <dbReference type="SAM" id="SignalP"/>
    </source>
</evidence>
<gene>
    <name evidence="3" type="ORF">Esi_0119_0039</name>
</gene>
<organism evidence="3 4">
    <name type="scientific">Ectocarpus siliculosus</name>
    <name type="common">Brown alga</name>
    <name type="synonym">Conferva siliculosa</name>
    <dbReference type="NCBI Taxonomy" id="2880"/>
    <lineage>
        <taxon>Eukaryota</taxon>
        <taxon>Sar</taxon>
        <taxon>Stramenopiles</taxon>
        <taxon>Ochrophyta</taxon>
        <taxon>PX clade</taxon>
        <taxon>Phaeophyceae</taxon>
        <taxon>Ectocarpales</taxon>
        <taxon>Ectocarpaceae</taxon>
        <taxon>Ectocarpus</taxon>
    </lineage>
</organism>
<dbReference type="InParanoid" id="D7FIB9"/>
<evidence type="ECO:0000313" key="3">
    <source>
        <dbReference type="EMBL" id="CBJ28743.1"/>
    </source>
</evidence>
<evidence type="ECO:0000313" key="4">
    <source>
        <dbReference type="Proteomes" id="UP000002630"/>
    </source>
</evidence>
<feature type="compositionally biased region" description="Basic and acidic residues" evidence="1">
    <location>
        <begin position="176"/>
        <end position="185"/>
    </location>
</feature>
<reference evidence="3 4" key="1">
    <citation type="journal article" date="2010" name="Nature">
        <title>The Ectocarpus genome and the independent evolution of multicellularity in brown algae.</title>
        <authorList>
            <person name="Cock J.M."/>
            <person name="Sterck L."/>
            <person name="Rouze P."/>
            <person name="Scornet D."/>
            <person name="Allen A.E."/>
            <person name="Amoutzias G."/>
            <person name="Anthouard V."/>
            <person name="Artiguenave F."/>
            <person name="Aury J.M."/>
            <person name="Badger J.H."/>
            <person name="Beszteri B."/>
            <person name="Billiau K."/>
            <person name="Bonnet E."/>
            <person name="Bothwell J.H."/>
            <person name="Bowler C."/>
            <person name="Boyen C."/>
            <person name="Brownlee C."/>
            <person name="Carrano C.J."/>
            <person name="Charrier B."/>
            <person name="Cho G.Y."/>
            <person name="Coelho S.M."/>
            <person name="Collen J."/>
            <person name="Corre E."/>
            <person name="Da Silva C."/>
            <person name="Delage L."/>
            <person name="Delaroque N."/>
            <person name="Dittami S.M."/>
            <person name="Doulbeau S."/>
            <person name="Elias M."/>
            <person name="Farnham G."/>
            <person name="Gachon C.M."/>
            <person name="Gschloessl B."/>
            <person name="Heesch S."/>
            <person name="Jabbari K."/>
            <person name="Jubin C."/>
            <person name="Kawai H."/>
            <person name="Kimura K."/>
            <person name="Kloareg B."/>
            <person name="Kupper F.C."/>
            <person name="Lang D."/>
            <person name="Le Bail A."/>
            <person name="Leblanc C."/>
            <person name="Lerouge P."/>
            <person name="Lohr M."/>
            <person name="Lopez P.J."/>
            <person name="Martens C."/>
            <person name="Maumus F."/>
            <person name="Michel G."/>
            <person name="Miranda-Saavedra D."/>
            <person name="Morales J."/>
            <person name="Moreau H."/>
            <person name="Motomura T."/>
            <person name="Nagasato C."/>
            <person name="Napoli C.A."/>
            <person name="Nelson D.R."/>
            <person name="Nyvall-Collen P."/>
            <person name="Peters A.F."/>
            <person name="Pommier C."/>
            <person name="Potin P."/>
            <person name="Poulain J."/>
            <person name="Quesneville H."/>
            <person name="Read B."/>
            <person name="Rensing S.A."/>
            <person name="Ritter A."/>
            <person name="Rousvoal S."/>
            <person name="Samanta M."/>
            <person name="Samson G."/>
            <person name="Schroeder D.C."/>
            <person name="Segurens B."/>
            <person name="Strittmatter M."/>
            <person name="Tonon T."/>
            <person name="Tregear J.W."/>
            <person name="Valentin K."/>
            <person name="von Dassow P."/>
            <person name="Yamagishi T."/>
            <person name="Van de Peer Y."/>
            <person name="Wincker P."/>
        </authorList>
    </citation>
    <scope>NUCLEOTIDE SEQUENCE [LARGE SCALE GENOMIC DNA]</scope>
    <source>
        <strain evidence="4">Ec32 / CCAP1310/4</strain>
    </source>
</reference>
<dbReference type="EMBL" id="FN647870">
    <property type="protein sequence ID" value="CBJ28743.1"/>
    <property type="molecule type" value="Genomic_DNA"/>
</dbReference>
<keyword evidence="4" id="KW-1185">Reference proteome</keyword>
<name>D7FIB9_ECTSI</name>
<dbReference type="CDD" id="cd02440">
    <property type="entry name" value="AdoMet_MTases"/>
    <property type="match status" value="1"/>
</dbReference>
<feature type="region of interest" description="Disordered" evidence="1">
    <location>
        <begin position="149"/>
        <end position="185"/>
    </location>
</feature>
<dbReference type="SUPFAM" id="SSF53335">
    <property type="entry name" value="S-adenosyl-L-methionine-dependent methyltransferases"/>
    <property type="match status" value="1"/>
</dbReference>
<dbReference type="OMA" id="PLDPWYF"/>
<dbReference type="OrthoDB" id="66144at2759"/>
<evidence type="ECO:0000256" key="1">
    <source>
        <dbReference type="SAM" id="MobiDB-lite"/>
    </source>
</evidence>
<dbReference type="Gene3D" id="3.40.50.150">
    <property type="entry name" value="Vaccinia Virus protein VP39"/>
    <property type="match status" value="1"/>
</dbReference>
<dbReference type="EMBL" id="FN649748">
    <property type="protein sequence ID" value="CBJ28743.1"/>
    <property type="molecule type" value="Genomic_DNA"/>
</dbReference>
<dbReference type="Proteomes" id="UP000002630">
    <property type="component" value="Linkage Group LG23"/>
</dbReference>
<evidence type="ECO:0008006" key="5">
    <source>
        <dbReference type="Google" id="ProtNLM"/>
    </source>
</evidence>
<feature type="signal peptide" evidence="2">
    <location>
        <begin position="1"/>
        <end position="31"/>
    </location>
</feature>
<keyword evidence="2" id="KW-0732">Signal</keyword>
<dbReference type="AlphaFoldDB" id="D7FIB9"/>
<protein>
    <recommendedName>
        <fullName evidence="5">Methyltransferase type 11 domain-containing protein</fullName>
    </recommendedName>
</protein>
<dbReference type="PANTHER" id="PTHR43861:SF1">
    <property type="entry name" value="TRANS-ACONITATE 2-METHYLTRANSFERASE"/>
    <property type="match status" value="1"/>
</dbReference>
<accession>D7FIB9</accession>
<dbReference type="PANTHER" id="PTHR43861">
    <property type="entry name" value="TRANS-ACONITATE 2-METHYLTRANSFERASE-RELATED"/>
    <property type="match status" value="1"/>
</dbReference>